<feature type="domain" description="Lcl C-terminal" evidence="2">
    <location>
        <begin position="203"/>
        <end position="355"/>
    </location>
</feature>
<keyword evidence="4" id="KW-1185">Reference proteome</keyword>
<feature type="chain" id="PRO_5003211486" description="Lcl C-terminal domain-containing protein" evidence="1">
    <location>
        <begin position="26"/>
        <end position="361"/>
    </location>
</feature>
<dbReference type="Proteomes" id="UP000002572">
    <property type="component" value="Chromosome"/>
</dbReference>
<reference evidence="3 4" key="1">
    <citation type="submission" date="2010-12" db="EMBL/GenBank/DDBJ databases">
        <title>Complete sequence of Desulfurispirillum indicum S5.</title>
        <authorList>
            <consortium name="US DOE Joint Genome Institute"/>
            <person name="Lucas S."/>
            <person name="Copeland A."/>
            <person name="Lapidus A."/>
            <person name="Cheng J.-F."/>
            <person name="Goodwin L."/>
            <person name="Pitluck S."/>
            <person name="Chertkov O."/>
            <person name="Held B."/>
            <person name="Detter J.C."/>
            <person name="Han C."/>
            <person name="Tapia R."/>
            <person name="Land M."/>
            <person name="Hauser L."/>
            <person name="Kyrpides N."/>
            <person name="Ivanova N."/>
            <person name="Mikhailova N."/>
            <person name="Haggblom M."/>
            <person name="Rauschenbach I."/>
            <person name="Bini E."/>
            <person name="Woyke T."/>
        </authorList>
    </citation>
    <scope>NUCLEOTIDE SEQUENCE [LARGE SCALE GENOMIC DNA]</scope>
    <source>
        <strain evidence="4">ATCC BAA-1389 / DSM 22839 / S5</strain>
    </source>
</reference>
<evidence type="ECO:0000313" key="4">
    <source>
        <dbReference type="Proteomes" id="UP000002572"/>
    </source>
</evidence>
<dbReference type="OrthoDB" id="9815730at2"/>
<proteinExistence type="predicted"/>
<dbReference type="STRING" id="653733.Selin_0229"/>
<dbReference type="PANTHER" id="PTHR35812:SF1">
    <property type="entry name" value="LIPOPROTEIN"/>
    <property type="match status" value="1"/>
</dbReference>
<keyword evidence="1" id="KW-0732">Signal</keyword>
<dbReference type="AlphaFoldDB" id="E6W647"/>
<dbReference type="HOGENOM" id="CLU_073079_0_0_0"/>
<evidence type="ECO:0000313" key="3">
    <source>
        <dbReference type="EMBL" id="ADU64986.1"/>
    </source>
</evidence>
<protein>
    <recommendedName>
        <fullName evidence="2">Lcl C-terminal domain-containing protein</fullName>
    </recommendedName>
</protein>
<dbReference type="Pfam" id="PF07603">
    <property type="entry name" value="Lcl_C"/>
    <property type="match status" value="1"/>
</dbReference>
<gene>
    <name evidence="3" type="ordered locus">Selin_0229</name>
</gene>
<dbReference type="RefSeq" id="WP_013504875.1">
    <property type="nucleotide sequence ID" value="NC_014836.1"/>
</dbReference>
<dbReference type="EMBL" id="CP002432">
    <property type="protein sequence ID" value="ADU64986.1"/>
    <property type="molecule type" value="Genomic_DNA"/>
</dbReference>
<dbReference type="PROSITE" id="PS51257">
    <property type="entry name" value="PROKAR_LIPOPROTEIN"/>
    <property type="match status" value="1"/>
</dbReference>
<organism evidence="3 4">
    <name type="scientific">Desulfurispirillum indicum (strain ATCC BAA-1389 / DSM 22839 / S5)</name>
    <dbReference type="NCBI Taxonomy" id="653733"/>
    <lineage>
        <taxon>Bacteria</taxon>
        <taxon>Pseudomonadati</taxon>
        <taxon>Chrysiogenota</taxon>
        <taxon>Chrysiogenia</taxon>
        <taxon>Chrysiogenales</taxon>
        <taxon>Chrysiogenaceae</taxon>
        <taxon>Desulfurispirillum</taxon>
    </lineage>
</organism>
<accession>E6W647</accession>
<dbReference type="PANTHER" id="PTHR35812">
    <property type="entry name" value="LIPOPROTEIN"/>
    <property type="match status" value="1"/>
</dbReference>
<dbReference type="InParanoid" id="E6W647"/>
<dbReference type="InterPro" id="IPR011460">
    <property type="entry name" value="Lcl_C"/>
</dbReference>
<evidence type="ECO:0000259" key="2">
    <source>
        <dbReference type="Pfam" id="PF07603"/>
    </source>
</evidence>
<name>E6W647_DESIS</name>
<evidence type="ECO:0000256" key="1">
    <source>
        <dbReference type="SAM" id="SignalP"/>
    </source>
</evidence>
<dbReference type="KEGG" id="din:Selin_0229"/>
<dbReference type="eggNOG" id="COG5492">
    <property type="taxonomic scope" value="Bacteria"/>
</dbReference>
<sequence>MPVRRPAFSLIVIILLIAGCGSKSSTDPISQKPGTTPPDTPAQHIPLQATIQGIAQNHTLQIQYNQHPPIHIDHTANNTPYFLGTQAPDTSYHIQIIQHPWQQLCSIQNPSGTITTHSQPVITITCATTKLNDTGIHSCATASQADTTCPQAAAPRQDADTGRDFAARQGTILKIGNGNAGFDFTKISADGTPLPPSSPTWSCVLDNHTGLMWESKSPGPGLHNAQHTYTWYNPSGYDDGGNPGAVQTSPPKPENCTNHLPACNTHEYIIAVNISTLCGSRDWRLPTREELRSIIDYSQHKVAIDTDYFPATMAGWYWSASPNADYHYFAWGINFGNANDFTNFKHIAHHVRLVRSHKEKP</sequence>
<feature type="signal peptide" evidence="1">
    <location>
        <begin position="1"/>
        <end position="25"/>
    </location>
</feature>